<organism evidence="1">
    <name type="scientific">marine sediment metagenome</name>
    <dbReference type="NCBI Taxonomy" id="412755"/>
    <lineage>
        <taxon>unclassified sequences</taxon>
        <taxon>metagenomes</taxon>
        <taxon>ecological metagenomes</taxon>
    </lineage>
</organism>
<protein>
    <submittedName>
        <fullName evidence="1">Uncharacterized protein</fullName>
    </submittedName>
</protein>
<evidence type="ECO:0000313" key="1">
    <source>
        <dbReference type="EMBL" id="KKK91918.1"/>
    </source>
</evidence>
<proteinExistence type="predicted"/>
<reference evidence="1" key="1">
    <citation type="journal article" date="2015" name="Nature">
        <title>Complex archaea that bridge the gap between prokaryotes and eukaryotes.</title>
        <authorList>
            <person name="Spang A."/>
            <person name="Saw J.H."/>
            <person name="Jorgensen S.L."/>
            <person name="Zaremba-Niedzwiedzka K."/>
            <person name="Martijn J."/>
            <person name="Lind A.E."/>
            <person name="van Eijk R."/>
            <person name="Schleper C."/>
            <person name="Guy L."/>
            <person name="Ettema T.J."/>
        </authorList>
    </citation>
    <scope>NUCLEOTIDE SEQUENCE</scope>
</reference>
<comment type="caution">
    <text evidence="1">The sequence shown here is derived from an EMBL/GenBank/DDBJ whole genome shotgun (WGS) entry which is preliminary data.</text>
</comment>
<sequence length="109" mass="11513">MFKFFTKIALAAVIATGVWGSAKAEHTAIVGSSFTATGVSSSIRLTNRGDTLTIYINGVYSTANVIDLEREVGSPGSGAFQRVLADIAPTANHQISGIEFNVSLANRFF</sequence>
<name>A0A0F8ZDV9_9ZZZZ</name>
<gene>
    <name evidence="1" type="ORF">LCGC14_2708140</name>
</gene>
<accession>A0A0F8ZDV9</accession>
<dbReference type="AlphaFoldDB" id="A0A0F8ZDV9"/>
<dbReference type="EMBL" id="LAZR01048443">
    <property type="protein sequence ID" value="KKK91918.1"/>
    <property type="molecule type" value="Genomic_DNA"/>
</dbReference>